<evidence type="ECO:0000256" key="2">
    <source>
        <dbReference type="ARBA" id="ARBA00004533"/>
    </source>
</evidence>
<dbReference type="GO" id="GO:0005886">
    <property type="term" value="C:plasma membrane"/>
    <property type="evidence" value="ECO:0007669"/>
    <property type="project" value="UniProtKB-SubCell"/>
</dbReference>
<evidence type="ECO:0000256" key="15">
    <source>
        <dbReference type="ARBA" id="ARBA00039050"/>
    </source>
</evidence>
<evidence type="ECO:0000256" key="10">
    <source>
        <dbReference type="ARBA" id="ARBA00022840"/>
    </source>
</evidence>
<comment type="subcellular location">
    <subcellularLocation>
        <location evidence="2">Cell inner membrane</location>
    </subcellularLocation>
    <subcellularLocation>
        <location evidence="1">Membrane</location>
        <topology evidence="1">Peripheral membrane protein</topology>
    </subcellularLocation>
</comment>
<keyword evidence="7" id="KW-0677">Repeat</keyword>
<dbReference type="InterPro" id="IPR003593">
    <property type="entry name" value="AAA+_ATPase"/>
</dbReference>
<dbReference type="GO" id="GO:0015833">
    <property type="term" value="P:peptide transport"/>
    <property type="evidence" value="ECO:0007669"/>
    <property type="project" value="InterPro"/>
</dbReference>
<dbReference type="InterPro" id="IPR013563">
    <property type="entry name" value="Oligopep_ABC_C"/>
</dbReference>
<dbReference type="InterPro" id="IPR050319">
    <property type="entry name" value="ABC_transp_ATP-bind"/>
</dbReference>
<name>A0A2N5CCK6_9BURK</name>
<dbReference type="STRING" id="82633.GCA_000974605_03158"/>
<keyword evidence="12" id="KW-0472">Membrane</keyword>
<sequence length="364" mass="39157">MAETLATLNPAAPGAAAADVGGPAQPLVIARDLIKHFPLKSAVPFRPGGVVRAVDGVSFDVLKGETLGVVGESGCGKSTTARLLMQLTPHDSGELIFDAQGVGSPQLPMIAFRSQVQMVFQDSYSSLNPRLTIEESVAFTPRVHGVPAREATERARYLLERVGLEPKRFAGRYPHELSGGQRQRVNIARALALRPRLVILDEAVSALDKSVEAQVLNLLLELKAEFDLTYVFISHDLNVIRYLCDRVMVMYLGKVVEIGDTESVYANPAHPYTRALLASMPSMDPDHRTLAAPLAGDPPNPINPPPGCSFHPRCARAEPVCERRAPVLSDALAGHPVSCLMAMPDGGHSLPLRRMTPGLHAATP</sequence>
<evidence type="ECO:0000256" key="16">
    <source>
        <dbReference type="ARBA" id="ARBA00041187"/>
    </source>
</evidence>
<comment type="similarity">
    <text evidence="14">Belongs to the ABC transporter superfamily. Glutathione importer (TC 3.A.1.5.11) family.</text>
</comment>
<dbReference type="SUPFAM" id="SSF52540">
    <property type="entry name" value="P-loop containing nucleoside triphosphate hydrolases"/>
    <property type="match status" value="1"/>
</dbReference>
<dbReference type="RefSeq" id="WP_101681877.1">
    <property type="nucleotide sequence ID" value="NZ_PJRP01000005.1"/>
</dbReference>
<evidence type="ECO:0000256" key="11">
    <source>
        <dbReference type="ARBA" id="ARBA00022967"/>
    </source>
</evidence>
<dbReference type="PROSITE" id="PS50893">
    <property type="entry name" value="ABC_TRANSPORTER_2"/>
    <property type="match status" value="1"/>
</dbReference>
<evidence type="ECO:0000256" key="7">
    <source>
        <dbReference type="ARBA" id="ARBA00022737"/>
    </source>
</evidence>
<evidence type="ECO:0000256" key="9">
    <source>
        <dbReference type="ARBA" id="ARBA00022801"/>
    </source>
</evidence>
<keyword evidence="4" id="KW-0813">Transport</keyword>
<dbReference type="GO" id="GO:0055085">
    <property type="term" value="P:transmembrane transport"/>
    <property type="evidence" value="ECO:0007669"/>
    <property type="project" value="UniProtKB-ARBA"/>
</dbReference>
<dbReference type="InterPro" id="IPR027417">
    <property type="entry name" value="P-loop_NTPase"/>
</dbReference>
<dbReference type="PANTHER" id="PTHR43776">
    <property type="entry name" value="TRANSPORT ATP-BINDING PROTEIN"/>
    <property type="match status" value="1"/>
</dbReference>
<keyword evidence="8" id="KW-0547">Nucleotide-binding</keyword>
<keyword evidence="11" id="KW-1278">Translocase</keyword>
<dbReference type="InterPro" id="IPR017871">
    <property type="entry name" value="ABC_transporter-like_CS"/>
</dbReference>
<dbReference type="FunFam" id="3.40.50.300:FF:000016">
    <property type="entry name" value="Oligopeptide ABC transporter ATP-binding component"/>
    <property type="match status" value="1"/>
</dbReference>
<dbReference type="CDD" id="cd03257">
    <property type="entry name" value="ABC_NikE_OppD_transporters"/>
    <property type="match status" value="1"/>
</dbReference>
<dbReference type="NCBIfam" id="TIGR01727">
    <property type="entry name" value="oligo_HPY"/>
    <property type="match status" value="1"/>
</dbReference>
<keyword evidence="10 19" id="KW-0067">ATP-binding</keyword>
<evidence type="ECO:0000256" key="5">
    <source>
        <dbReference type="ARBA" id="ARBA00022475"/>
    </source>
</evidence>
<evidence type="ECO:0000313" key="20">
    <source>
        <dbReference type="Proteomes" id="UP000234341"/>
    </source>
</evidence>
<evidence type="ECO:0000256" key="4">
    <source>
        <dbReference type="ARBA" id="ARBA00022448"/>
    </source>
</evidence>
<dbReference type="GO" id="GO:0005524">
    <property type="term" value="F:ATP binding"/>
    <property type="evidence" value="ECO:0007669"/>
    <property type="project" value="UniProtKB-KW"/>
</dbReference>
<dbReference type="Gene3D" id="3.40.50.300">
    <property type="entry name" value="P-loop containing nucleotide triphosphate hydrolases"/>
    <property type="match status" value="1"/>
</dbReference>
<evidence type="ECO:0000256" key="3">
    <source>
        <dbReference type="ARBA" id="ARBA00011469"/>
    </source>
</evidence>
<evidence type="ECO:0000259" key="18">
    <source>
        <dbReference type="PROSITE" id="PS50893"/>
    </source>
</evidence>
<comment type="catalytic activity">
    <reaction evidence="17">
        <text>glutathione(out) + ATP + H2O = glutathione(in) + ADP + phosphate + H(+)</text>
        <dbReference type="Rhea" id="RHEA:29791"/>
        <dbReference type="ChEBI" id="CHEBI:15377"/>
        <dbReference type="ChEBI" id="CHEBI:15378"/>
        <dbReference type="ChEBI" id="CHEBI:30616"/>
        <dbReference type="ChEBI" id="CHEBI:43474"/>
        <dbReference type="ChEBI" id="CHEBI:57925"/>
        <dbReference type="ChEBI" id="CHEBI:456216"/>
        <dbReference type="EC" id="7.4.2.10"/>
    </reaction>
</comment>
<dbReference type="EMBL" id="PJRP01000005">
    <property type="protein sequence ID" value="PLP99906.1"/>
    <property type="molecule type" value="Genomic_DNA"/>
</dbReference>
<evidence type="ECO:0000256" key="14">
    <source>
        <dbReference type="ARBA" id="ARBA00038416"/>
    </source>
</evidence>
<keyword evidence="9" id="KW-0378">Hydrolase</keyword>
<comment type="caution">
    <text evidence="19">The sequence shown here is derived from an EMBL/GenBank/DDBJ whole genome shotgun (WGS) entry which is preliminary data.</text>
</comment>
<dbReference type="Proteomes" id="UP000234341">
    <property type="component" value="Unassembled WGS sequence"/>
</dbReference>
<dbReference type="EC" id="7.4.2.10" evidence="15"/>
<keyword evidence="5" id="KW-1003">Cell membrane</keyword>
<dbReference type="Pfam" id="PF08352">
    <property type="entry name" value="oligo_HPY"/>
    <property type="match status" value="1"/>
</dbReference>
<gene>
    <name evidence="19" type="ORF">CYJ10_12740</name>
</gene>
<proteinExistence type="inferred from homology"/>
<evidence type="ECO:0000256" key="6">
    <source>
        <dbReference type="ARBA" id="ARBA00022519"/>
    </source>
</evidence>
<organism evidence="19 20">
    <name type="scientific">Cupriavidus pauculus</name>
    <dbReference type="NCBI Taxonomy" id="82633"/>
    <lineage>
        <taxon>Bacteria</taxon>
        <taxon>Pseudomonadati</taxon>
        <taxon>Pseudomonadota</taxon>
        <taxon>Betaproteobacteria</taxon>
        <taxon>Burkholderiales</taxon>
        <taxon>Burkholderiaceae</taxon>
        <taxon>Cupriavidus</taxon>
    </lineage>
</organism>
<comment type="subunit">
    <text evidence="3">The complex is composed of two ATP-binding proteins (GsiA), two transmembrane proteins (GsiC and GsiD) and a solute-binding protein (GsiB).</text>
</comment>
<feature type="domain" description="ABC transporter" evidence="18">
    <location>
        <begin position="28"/>
        <end position="277"/>
    </location>
</feature>
<dbReference type="PANTHER" id="PTHR43776:SF15">
    <property type="entry name" value="GLUTATHIONE IMPORT ATP-BINDING PROTEIN GSIA"/>
    <property type="match status" value="1"/>
</dbReference>
<dbReference type="OrthoDB" id="9802772at2"/>
<comment type="function">
    <text evidence="13">Part of the ABC transporter complex GsiABCD involved in glutathione import. Responsible for energy coupling to the transport system.</text>
</comment>
<dbReference type="SMART" id="SM00382">
    <property type="entry name" value="AAA"/>
    <property type="match status" value="1"/>
</dbReference>
<evidence type="ECO:0000256" key="8">
    <source>
        <dbReference type="ARBA" id="ARBA00022741"/>
    </source>
</evidence>
<evidence type="ECO:0000256" key="17">
    <source>
        <dbReference type="ARBA" id="ARBA00047640"/>
    </source>
</evidence>
<dbReference type="GO" id="GO:0016887">
    <property type="term" value="F:ATP hydrolysis activity"/>
    <property type="evidence" value="ECO:0007669"/>
    <property type="project" value="InterPro"/>
</dbReference>
<accession>A0A2N5CCK6</accession>
<dbReference type="Pfam" id="PF00005">
    <property type="entry name" value="ABC_tran"/>
    <property type="match status" value="1"/>
</dbReference>
<evidence type="ECO:0000313" key="19">
    <source>
        <dbReference type="EMBL" id="PLP99906.1"/>
    </source>
</evidence>
<dbReference type="InterPro" id="IPR003439">
    <property type="entry name" value="ABC_transporter-like_ATP-bd"/>
</dbReference>
<protein>
    <recommendedName>
        <fullName evidence="16">Glutathione import ATP-binding protein GsiA</fullName>
        <ecNumber evidence="15">7.4.2.10</ecNumber>
    </recommendedName>
</protein>
<dbReference type="PROSITE" id="PS00211">
    <property type="entry name" value="ABC_TRANSPORTER_1"/>
    <property type="match status" value="1"/>
</dbReference>
<dbReference type="AlphaFoldDB" id="A0A2N5CCK6"/>
<evidence type="ECO:0000256" key="13">
    <source>
        <dbReference type="ARBA" id="ARBA00037530"/>
    </source>
</evidence>
<reference evidence="19 20" key="1">
    <citation type="submission" date="2017-12" db="EMBL/GenBank/DDBJ databases">
        <title>Genome sequence of the active heterotrophic nitrifier-denitrifier, Cupriavidus pauculus UM1.</title>
        <authorList>
            <person name="Putonti C."/>
            <person name="Castignetti D."/>
        </authorList>
    </citation>
    <scope>NUCLEOTIDE SEQUENCE [LARGE SCALE GENOMIC DNA]</scope>
    <source>
        <strain evidence="19 20">UM1</strain>
    </source>
</reference>
<keyword evidence="6" id="KW-0997">Cell inner membrane</keyword>
<evidence type="ECO:0000256" key="1">
    <source>
        <dbReference type="ARBA" id="ARBA00004170"/>
    </source>
</evidence>
<evidence type="ECO:0000256" key="12">
    <source>
        <dbReference type="ARBA" id="ARBA00023136"/>
    </source>
</evidence>